<reference evidence="3 4" key="1">
    <citation type="submission" date="2019-07" db="EMBL/GenBank/DDBJ databases">
        <title>Whole genome shotgun sequence of Microvirga aerophila NBRC 106136.</title>
        <authorList>
            <person name="Hosoyama A."/>
            <person name="Uohara A."/>
            <person name="Ohji S."/>
            <person name="Ichikawa N."/>
        </authorList>
    </citation>
    <scope>NUCLEOTIDE SEQUENCE [LARGE SCALE GENOMIC DNA]</scope>
    <source>
        <strain evidence="3 4">NBRC 106136</strain>
    </source>
</reference>
<evidence type="ECO:0000256" key="2">
    <source>
        <dbReference type="ARBA" id="ARBA00022679"/>
    </source>
</evidence>
<organism evidence="3 4">
    <name type="scientific">Microvirga aerophila</name>
    <dbReference type="NCBI Taxonomy" id="670291"/>
    <lineage>
        <taxon>Bacteria</taxon>
        <taxon>Pseudomonadati</taxon>
        <taxon>Pseudomonadota</taxon>
        <taxon>Alphaproteobacteria</taxon>
        <taxon>Hyphomicrobiales</taxon>
        <taxon>Methylobacteriaceae</taxon>
        <taxon>Microvirga</taxon>
    </lineage>
</organism>
<dbReference type="PANTHER" id="PTHR10488">
    <property type="entry name" value="GLYCINE AMIDINOTRANSFERASE, MITOCHONDRIAL"/>
    <property type="match status" value="1"/>
</dbReference>
<comment type="caution">
    <text evidence="3">The sequence shown here is derived from an EMBL/GenBank/DDBJ whole genome shotgun (WGS) entry which is preliminary data.</text>
</comment>
<dbReference type="InterPro" id="IPR033195">
    <property type="entry name" value="AmidinoTrfase"/>
</dbReference>
<dbReference type="GO" id="GO:0015067">
    <property type="term" value="F:amidinotransferase activity"/>
    <property type="evidence" value="ECO:0007669"/>
    <property type="project" value="InterPro"/>
</dbReference>
<proteinExistence type="inferred from homology"/>
<evidence type="ECO:0000256" key="1">
    <source>
        <dbReference type="ARBA" id="ARBA00006943"/>
    </source>
</evidence>
<evidence type="ECO:0000313" key="4">
    <source>
        <dbReference type="Proteomes" id="UP000321085"/>
    </source>
</evidence>
<accession>A0A512BSY7</accession>
<name>A0A512BSY7_9HYPH</name>
<keyword evidence="4" id="KW-1185">Reference proteome</keyword>
<sequence>MLQTVERPAPAQDALPVFVSSEWGALKECVYGSPHRWVMPKFLGDSKLRAYGDFYEFWVANQERDVAEVDPERFREFSNQIQGAINLLEGLGVRVQIAQELAPADLKFPRGENHGIVTAWMRDPFVTIGNNVIELAPRSLFHRRQRFAIRSILASTMDRGARYFSQPDGGAEDSRDEPGWGYLEGGDIFVLGTKILVGHSGGCSNPEGVRWLQHALGREYDVEIVPIDPMYPHLDCVLSTPREGVTVVCLEAFPSGLPEHIRDWDHIVVDKHLAKRHMACNNLILDDRTVVVPSEEALDGVAAALKQRRFEVIRIPYARPSEFGGSFRCAHQPLVRI</sequence>
<comment type="similarity">
    <text evidence="1">Belongs to the amidinotransferase family.</text>
</comment>
<dbReference type="Proteomes" id="UP000321085">
    <property type="component" value="Unassembled WGS sequence"/>
</dbReference>
<dbReference type="Gene3D" id="3.75.10.10">
    <property type="entry name" value="L-arginine/glycine Amidinotransferase, Chain A"/>
    <property type="match status" value="1"/>
</dbReference>
<protein>
    <submittedName>
        <fullName evidence="3">Amidinotransferase</fullName>
    </submittedName>
</protein>
<gene>
    <name evidence="3" type="ORF">MAE02_27840</name>
</gene>
<dbReference type="EMBL" id="BJYU01000035">
    <property type="protein sequence ID" value="GEO15088.1"/>
    <property type="molecule type" value="Genomic_DNA"/>
</dbReference>
<dbReference type="OrthoDB" id="258252at2"/>
<keyword evidence="2 3" id="KW-0808">Transferase</keyword>
<dbReference type="AlphaFoldDB" id="A0A512BSY7"/>
<dbReference type="SUPFAM" id="SSF55909">
    <property type="entry name" value="Pentein"/>
    <property type="match status" value="1"/>
</dbReference>
<evidence type="ECO:0000313" key="3">
    <source>
        <dbReference type="EMBL" id="GEO15088.1"/>
    </source>
</evidence>
<dbReference type="RefSeq" id="WP_114187306.1">
    <property type="nucleotide sequence ID" value="NZ_BJYU01000035.1"/>
</dbReference>
<dbReference type="PANTHER" id="PTHR10488:SF1">
    <property type="entry name" value="GLYCINE AMIDINOTRANSFERASE, MITOCHONDRIAL"/>
    <property type="match status" value="1"/>
</dbReference>